<organism evidence="1 2">
    <name type="scientific">Rhamnella rubrinervis</name>
    <dbReference type="NCBI Taxonomy" id="2594499"/>
    <lineage>
        <taxon>Eukaryota</taxon>
        <taxon>Viridiplantae</taxon>
        <taxon>Streptophyta</taxon>
        <taxon>Embryophyta</taxon>
        <taxon>Tracheophyta</taxon>
        <taxon>Spermatophyta</taxon>
        <taxon>Magnoliopsida</taxon>
        <taxon>eudicotyledons</taxon>
        <taxon>Gunneridae</taxon>
        <taxon>Pentapetalae</taxon>
        <taxon>rosids</taxon>
        <taxon>fabids</taxon>
        <taxon>Rosales</taxon>
        <taxon>Rhamnaceae</taxon>
        <taxon>rhamnoid group</taxon>
        <taxon>Rhamneae</taxon>
        <taxon>Rhamnella</taxon>
    </lineage>
</organism>
<comment type="caution">
    <text evidence="1">The sequence shown here is derived from an EMBL/GenBank/DDBJ whole genome shotgun (WGS) entry which is preliminary data.</text>
</comment>
<dbReference type="AlphaFoldDB" id="A0A8K0DS24"/>
<reference evidence="1" key="1">
    <citation type="submission" date="2020-03" db="EMBL/GenBank/DDBJ databases">
        <title>A high-quality chromosome-level genome assembly of a woody plant with both climbing and erect habits, Rhamnella rubrinervis.</title>
        <authorList>
            <person name="Lu Z."/>
            <person name="Yang Y."/>
            <person name="Zhu X."/>
            <person name="Sun Y."/>
        </authorList>
    </citation>
    <scope>NUCLEOTIDE SEQUENCE</scope>
    <source>
        <strain evidence="1">BYM</strain>
        <tissue evidence="1">Leaf</tissue>
    </source>
</reference>
<proteinExistence type="predicted"/>
<dbReference type="InterPro" id="IPR025322">
    <property type="entry name" value="PADRE_dom"/>
</dbReference>
<dbReference type="OrthoDB" id="1919386at2759"/>
<dbReference type="EMBL" id="VOIH02000010">
    <property type="protein sequence ID" value="KAF3435636.1"/>
    <property type="molecule type" value="Genomic_DNA"/>
</dbReference>
<keyword evidence="2" id="KW-1185">Reference proteome</keyword>
<protein>
    <submittedName>
        <fullName evidence="1">Uncharacterized protein</fullName>
    </submittedName>
</protein>
<name>A0A8K0DS24_9ROSA</name>
<evidence type="ECO:0000313" key="1">
    <source>
        <dbReference type="EMBL" id="KAF3435636.1"/>
    </source>
</evidence>
<accession>A0A8K0DS24</accession>
<evidence type="ECO:0000313" key="2">
    <source>
        <dbReference type="Proteomes" id="UP000796880"/>
    </source>
</evidence>
<dbReference type="Proteomes" id="UP000796880">
    <property type="component" value="Unassembled WGS sequence"/>
</dbReference>
<dbReference type="Pfam" id="PF14009">
    <property type="entry name" value="PADRE"/>
    <property type="match status" value="1"/>
</dbReference>
<gene>
    <name evidence="1" type="ORF">FNV43_RR22727</name>
</gene>
<sequence>MGVCASSQHTRNNYEYGRSLSSWPHTAKIVHIDGSLQELNHSVGARHILSQNPNSFLCSWETMDVDQQAPQVGSEEELQLGQVYFLIPLSQSTRQLSLHDLCALAVKASTALSHSVKLGMRCRVVPNGLDVLKTSQPFSGA</sequence>
<dbReference type="PANTHER" id="PTHR33052">
    <property type="entry name" value="DUF4228 DOMAIN PROTEIN-RELATED"/>
    <property type="match status" value="1"/>
</dbReference>